<dbReference type="CDD" id="cd06121">
    <property type="entry name" value="cupin_YML079wp"/>
    <property type="match status" value="1"/>
</dbReference>
<dbReference type="VEuPathDB" id="FungiDB:AFLA_009520"/>
<organism evidence="2">
    <name type="scientific">Aspergillus flavus</name>
    <dbReference type="NCBI Taxonomy" id="5059"/>
    <lineage>
        <taxon>Eukaryota</taxon>
        <taxon>Fungi</taxon>
        <taxon>Dikarya</taxon>
        <taxon>Ascomycota</taxon>
        <taxon>Pezizomycotina</taxon>
        <taxon>Eurotiomycetes</taxon>
        <taxon>Eurotiomycetidae</taxon>
        <taxon>Eurotiales</taxon>
        <taxon>Aspergillaceae</taxon>
        <taxon>Aspergillus</taxon>
        <taxon>Aspergillus subgen. Circumdati</taxon>
    </lineage>
</organism>
<sequence>MDIPIISIKPFYQPPSRNENRAPESPTIQKTIQALQLQPHPEGGYYCETDRHPLRIPNPYCDDMDNRKTVTETDGEKATRSASTTIYYFITPGSPMGYFHRNRSRTVHTLHRGRGRYVILHADRAKDNGGIAPIESFVVGHRIEKGERLQWVVDGGKYKCSYLLPDSDGDLPDDNKSEGLLISETVVPGFEFYDHDFLTAEKMEQLLTTEQVEELKWMVYAMLPRLFERL</sequence>
<dbReference type="AlphaFoldDB" id="A0A5N6GKT8"/>
<dbReference type="InterPro" id="IPR014710">
    <property type="entry name" value="RmlC-like_jellyroll"/>
</dbReference>
<name>A0A5N6GKT8_ASPFL</name>
<dbReference type="PANTHER" id="PTHR33387">
    <property type="entry name" value="RMLC-LIKE JELLY ROLL FOLD PROTEIN"/>
    <property type="match status" value="1"/>
</dbReference>
<dbReference type="VEuPathDB" id="FungiDB:F9C07_2165384"/>
<evidence type="ECO:0000313" key="2">
    <source>
        <dbReference type="EMBL" id="KAB8242608.1"/>
    </source>
</evidence>
<evidence type="ECO:0000259" key="1">
    <source>
        <dbReference type="Pfam" id="PF06172"/>
    </source>
</evidence>
<accession>A0A5N6GKT8</accession>
<proteinExistence type="predicted"/>
<reference evidence="2" key="1">
    <citation type="submission" date="2019-04" db="EMBL/GenBank/DDBJ databases">
        <title>Friends and foes A comparative genomics study of 23 Aspergillus species from section Flavi.</title>
        <authorList>
            <consortium name="DOE Joint Genome Institute"/>
            <person name="Kjaerbolling I."/>
            <person name="Vesth T."/>
            <person name="Frisvad J.C."/>
            <person name="Nybo J.L."/>
            <person name="Theobald S."/>
            <person name="Kildgaard S."/>
            <person name="Isbrandt T."/>
            <person name="Kuo A."/>
            <person name="Sato A."/>
            <person name="Lyhne E.K."/>
            <person name="Kogle M.E."/>
            <person name="Wiebenga A."/>
            <person name="Kun R.S."/>
            <person name="Lubbers R.J."/>
            <person name="Makela M.R."/>
            <person name="Barry K."/>
            <person name="Chovatia M."/>
            <person name="Clum A."/>
            <person name="Daum C."/>
            <person name="Haridas S."/>
            <person name="He G."/>
            <person name="LaButti K."/>
            <person name="Lipzen A."/>
            <person name="Mondo S."/>
            <person name="Riley R."/>
            <person name="Salamov A."/>
            <person name="Simmons B.A."/>
            <person name="Magnuson J.K."/>
            <person name="Henrissat B."/>
            <person name="Mortensen U.H."/>
            <person name="Larsen T.O."/>
            <person name="Devries R.P."/>
            <person name="Grigoriev I.V."/>
            <person name="Machida M."/>
            <person name="Baker S.E."/>
            <person name="Andersen M.R."/>
        </authorList>
    </citation>
    <scope>NUCLEOTIDE SEQUENCE [LARGE SCALE GENOMIC DNA]</scope>
    <source>
        <strain evidence="2">CBS 121.62</strain>
    </source>
</reference>
<dbReference type="SUPFAM" id="SSF51182">
    <property type="entry name" value="RmlC-like cupins"/>
    <property type="match status" value="1"/>
</dbReference>
<dbReference type="PANTHER" id="PTHR33387:SF3">
    <property type="entry name" value="DUF985 DOMAIN-CONTAINING PROTEIN"/>
    <property type="match status" value="1"/>
</dbReference>
<feature type="domain" description="DUF985" evidence="1">
    <location>
        <begin position="29"/>
        <end position="197"/>
    </location>
</feature>
<dbReference type="Proteomes" id="UP000325434">
    <property type="component" value="Unassembled WGS sequence"/>
</dbReference>
<dbReference type="Gene3D" id="2.60.120.10">
    <property type="entry name" value="Jelly Rolls"/>
    <property type="match status" value="1"/>
</dbReference>
<dbReference type="EMBL" id="ML734659">
    <property type="protein sequence ID" value="KAB8242608.1"/>
    <property type="molecule type" value="Genomic_DNA"/>
</dbReference>
<dbReference type="Pfam" id="PF06172">
    <property type="entry name" value="Cupin_5"/>
    <property type="match status" value="1"/>
</dbReference>
<dbReference type="InterPro" id="IPR039935">
    <property type="entry name" value="YML079W-like"/>
</dbReference>
<dbReference type="InterPro" id="IPR009327">
    <property type="entry name" value="Cupin_DUF985"/>
</dbReference>
<gene>
    <name evidence="2" type="ORF">BDV35DRAFT_383851</name>
</gene>
<protein>
    <submittedName>
        <fullName evidence="2">RmlC-like cupin domain-containing protein</fullName>
    </submittedName>
</protein>
<dbReference type="InterPro" id="IPR011051">
    <property type="entry name" value="RmlC_Cupin_sf"/>
</dbReference>